<reference evidence="3" key="1">
    <citation type="submission" date="2016-07" db="EMBL/GenBank/DDBJ databases">
        <title>Microvirga ossetica sp. nov. a new species of rhizobia isolated from root nodules of the legume species Vicia alpestris Steven originated from North Ossetia region in the Caucasus.</title>
        <authorList>
            <person name="Safronova V.I."/>
            <person name="Kuznetsova I.G."/>
            <person name="Sazanova A.L."/>
            <person name="Belimov A."/>
            <person name="Andronov E."/>
            <person name="Osledkin Y.S."/>
            <person name="Onishchuk O.P."/>
            <person name="Kurchak O.N."/>
            <person name="Shaposhnikov A.I."/>
            <person name="Willems A."/>
            <person name="Tikhonovich I.A."/>
        </authorList>
    </citation>
    <scope>NUCLEOTIDE SEQUENCE [LARGE SCALE GENOMIC DNA]</scope>
    <source>
        <strain evidence="3">V5/3M</strain>
    </source>
</reference>
<evidence type="ECO:0000256" key="1">
    <source>
        <dbReference type="ARBA" id="ARBA00006987"/>
    </source>
</evidence>
<protein>
    <submittedName>
        <fullName evidence="3">ABC transporter substrate-binding protein</fullName>
    </submittedName>
</protein>
<dbReference type="SUPFAM" id="SSF53850">
    <property type="entry name" value="Periplasmic binding protein-like II"/>
    <property type="match status" value="1"/>
</dbReference>
<gene>
    <name evidence="3" type="ORF">BB934_26050</name>
</gene>
<feature type="signal peptide" evidence="2">
    <location>
        <begin position="1"/>
        <end position="25"/>
    </location>
</feature>
<dbReference type="CDD" id="cd07012">
    <property type="entry name" value="PBP2_Bug_TTT"/>
    <property type="match status" value="1"/>
</dbReference>
<accession>A0A1B2EMQ5</accession>
<dbReference type="Gene3D" id="3.40.190.150">
    <property type="entry name" value="Bordetella uptake gene, domain 1"/>
    <property type="match status" value="1"/>
</dbReference>
<keyword evidence="2" id="KW-0732">Signal</keyword>
<comment type="similarity">
    <text evidence="1">Belongs to the UPF0065 (bug) family.</text>
</comment>
<dbReference type="EMBL" id="CP016616">
    <property type="protein sequence ID" value="ANY81250.1"/>
    <property type="molecule type" value="Genomic_DNA"/>
</dbReference>
<dbReference type="AlphaFoldDB" id="A0A1B2EMQ5"/>
<dbReference type="KEGG" id="moc:BB934_26050"/>
<dbReference type="Gene3D" id="3.40.190.10">
    <property type="entry name" value="Periplasmic binding protein-like II"/>
    <property type="match status" value="1"/>
</dbReference>
<feature type="chain" id="PRO_5008536311" evidence="2">
    <location>
        <begin position="26"/>
        <end position="323"/>
    </location>
</feature>
<dbReference type="PANTHER" id="PTHR42928:SF5">
    <property type="entry name" value="BLR1237 PROTEIN"/>
    <property type="match status" value="1"/>
</dbReference>
<evidence type="ECO:0000256" key="2">
    <source>
        <dbReference type="SAM" id="SignalP"/>
    </source>
</evidence>
<dbReference type="Pfam" id="PF03401">
    <property type="entry name" value="TctC"/>
    <property type="match status" value="1"/>
</dbReference>
<dbReference type="RefSeq" id="WP_099512315.1">
    <property type="nucleotide sequence ID" value="NZ_CP016616.1"/>
</dbReference>
<dbReference type="PANTHER" id="PTHR42928">
    <property type="entry name" value="TRICARBOXYLATE-BINDING PROTEIN"/>
    <property type="match status" value="1"/>
</dbReference>
<dbReference type="InterPro" id="IPR005064">
    <property type="entry name" value="BUG"/>
</dbReference>
<dbReference type="OrthoDB" id="8443386at2"/>
<proteinExistence type="inferred from homology"/>
<organism evidence="3">
    <name type="scientific">Microvirga ossetica</name>
    <dbReference type="NCBI Taxonomy" id="1882682"/>
    <lineage>
        <taxon>Bacteria</taxon>
        <taxon>Pseudomonadati</taxon>
        <taxon>Pseudomonadota</taxon>
        <taxon>Alphaproteobacteria</taxon>
        <taxon>Hyphomicrobiales</taxon>
        <taxon>Methylobacteriaceae</taxon>
        <taxon>Microvirga</taxon>
    </lineage>
</organism>
<evidence type="ECO:0000313" key="3">
    <source>
        <dbReference type="EMBL" id="ANY81250.1"/>
    </source>
</evidence>
<sequence length="323" mass="33549">MRVKTWTAATLTLAGTLLAALPAAAQTYPSRTIKFIVPFAAGSATDALARIVGEHASKTLGQSIIIENMAGANGVVAAQNVARAEPDGHTVLITTNTTHGANQSLMKNVPYDAINSFEPVTKLGTITLALITNPSVPAKNVQELIAHAKAKPGDLTFGFGSSSSRIAGEMLKSLAGVDIRGVPYRSNPQAITDLLGGQINIIFADISTTLPQVKGGKANGLAVSTAKRSPLAPDLPTMAEAGVQGYDLAAWFAAFVPAKTPKPVVDKLREALVAAVNDKATQEKLLTAGIEPEASTPEELKAFVGAEIKKWADIVKAAGIQPE</sequence>
<dbReference type="PIRSF" id="PIRSF017082">
    <property type="entry name" value="YflP"/>
    <property type="match status" value="1"/>
</dbReference>
<name>A0A1B2EMQ5_9HYPH</name>
<dbReference type="InterPro" id="IPR042100">
    <property type="entry name" value="Bug_dom1"/>
</dbReference>